<evidence type="ECO:0000313" key="2">
    <source>
        <dbReference type="Proteomes" id="UP000625976"/>
    </source>
</evidence>
<reference evidence="1" key="2">
    <citation type="submission" date="2020-09" db="EMBL/GenBank/DDBJ databases">
        <authorList>
            <person name="Sun Q."/>
            <person name="Zhou Y."/>
        </authorList>
    </citation>
    <scope>NUCLEOTIDE SEQUENCE</scope>
    <source>
        <strain evidence="1">CGMCC 1.12751</strain>
    </source>
</reference>
<dbReference type="Proteomes" id="UP000625976">
    <property type="component" value="Unassembled WGS sequence"/>
</dbReference>
<organism evidence="1 2">
    <name type="scientific">Bizionia arctica</name>
    <dbReference type="NCBI Taxonomy" id="1495645"/>
    <lineage>
        <taxon>Bacteria</taxon>
        <taxon>Pseudomonadati</taxon>
        <taxon>Bacteroidota</taxon>
        <taxon>Flavobacteriia</taxon>
        <taxon>Flavobacteriales</taxon>
        <taxon>Flavobacteriaceae</taxon>
        <taxon>Bizionia</taxon>
    </lineage>
</organism>
<evidence type="ECO:0000313" key="1">
    <source>
        <dbReference type="EMBL" id="GGG35599.1"/>
    </source>
</evidence>
<dbReference type="RefSeq" id="WP_229736557.1">
    <property type="nucleotide sequence ID" value="NZ_BMFQ01000001.1"/>
</dbReference>
<protein>
    <recommendedName>
        <fullName evidence="3">MepB family protein</fullName>
    </recommendedName>
</protein>
<dbReference type="EMBL" id="BMFQ01000001">
    <property type="protein sequence ID" value="GGG35599.1"/>
    <property type="molecule type" value="Genomic_DNA"/>
</dbReference>
<dbReference type="Gene3D" id="3.40.1350.140">
    <property type="entry name" value="MepB-like"/>
    <property type="match status" value="1"/>
</dbReference>
<accession>A0A917GBN6</accession>
<reference evidence="1" key="1">
    <citation type="journal article" date="2014" name="Int. J. Syst. Evol. Microbiol.">
        <title>Complete genome sequence of Corynebacterium casei LMG S-19264T (=DSM 44701T), isolated from a smear-ripened cheese.</title>
        <authorList>
            <consortium name="US DOE Joint Genome Institute (JGI-PGF)"/>
            <person name="Walter F."/>
            <person name="Albersmeier A."/>
            <person name="Kalinowski J."/>
            <person name="Ruckert C."/>
        </authorList>
    </citation>
    <scope>NUCLEOTIDE SEQUENCE</scope>
    <source>
        <strain evidence="1">CGMCC 1.12751</strain>
    </source>
</reference>
<keyword evidence="2" id="KW-1185">Reference proteome</keyword>
<sequence length="184" mass="21804">MFYLKTRKTTNFPIKIEVEYMNQTLNKIKTEVYEKCNLKISNLEIELESKEYHACKFKLNTWNILSRKAKITPTKAGQFVTCWRRNKDGITEPFDDTDPIDFYTINVQHENLLGQFVFPRSVLIKHGIMSTEKKDGKRGFRVYPAWDKAENKQAEKTQKWQLNYFYDIGKSTDFKKVLALYHGL</sequence>
<dbReference type="AlphaFoldDB" id="A0A917GBN6"/>
<dbReference type="Pfam" id="PF08877">
    <property type="entry name" value="MepB-like"/>
    <property type="match status" value="1"/>
</dbReference>
<name>A0A917GBN6_9FLAO</name>
<dbReference type="PIRSF" id="PIRSF032285">
    <property type="entry name" value="UCP032285"/>
    <property type="match status" value="1"/>
</dbReference>
<evidence type="ECO:0008006" key="3">
    <source>
        <dbReference type="Google" id="ProtNLM"/>
    </source>
</evidence>
<proteinExistence type="predicted"/>
<dbReference type="InterPro" id="IPR011235">
    <property type="entry name" value="MepB-like"/>
</dbReference>
<dbReference type="InterPro" id="IPR038231">
    <property type="entry name" value="MepB-like_sf"/>
</dbReference>
<comment type="caution">
    <text evidence="1">The sequence shown here is derived from an EMBL/GenBank/DDBJ whole genome shotgun (WGS) entry which is preliminary data.</text>
</comment>
<gene>
    <name evidence="1" type="ORF">GCM10010976_04110</name>
</gene>